<proteinExistence type="predicted"/>
<gene>
    <name evidence="1" type="ORF">DSM112329_03405</name>
</gene>
<dbReference type="KEGG" id="parq:DSM112329_03405"/>
<organism evidence="1">
    <name type="scientific">Paraconexibacter sp. AEG42_29</name>
    <dbReference type="NCBI Taxonomy" id="2997339"/>
    <lineage>
        <taxon>Bacteria</taxon>
        <taxon>Bacillati</taxon>
        <taxon>Actinomycetota</taxon>
        <taxon>Thermoleophilia</taxon>
        <taxon>Solirubrobacterales</taxon>
        <taxon>Paraconexibacteraceae</taxon>
        <taxon>Paraconexibacter</taxon>
    </lineage>
</organism>
<reference evidence="1" key="1">
    <citation type="submission" date="2022-12" db="EMBL/GenBank/DDBJ databases">
        <title>Paraconexibacter alkalitolerans sp. nov. and Baekduia alba sp. nov., isolated from soil and emended description of the genera Paraconexibacter (Chun et al., 2020) and Baekduia (An et al., 2020).</title>
        <authorList>
            <person name="Vieira S."/>
            <person name="Huber K.J."/>
            <person name="Geppert A."/>
            <person name="Wolf J."/>
            <person name="Neumann-Schaal M."/>
            <person name="Muesken M."/>
            <person name="Overmann J."/>
        </authorList>
    </citation>
    <scope>NUCLEOTIDE SEQUENCE</scope>
    <source>
        <strain evidence="1">AEG42_29</strain>
    </source>
</reference>
<protein>
    <submittedName>
        <fullName evidence="1">Uncharacterized protein</fullName>
    </submittedName>
</protein>
<evidence type="ECO:0000313" key="1">
    <source>
        <dbReference type="EMBL" id="XAY06534.1"/>
    </source>
</evidence>
<dbReference type="RefSeq" id="WP_354697765.1">
    <property type="nucleotide sequence ID" value="NZ_CP114014.1"/>
</dbReference>
<sequence length="119" mass="12224">MPESPSPDRKATFVGVGSGVIGAALLVKPDALGPLLGLARRRDAQLVGVVDLALAPGIVIGRPRWPWMAARAAANVGIAALCVARDREQLGRRGHHAAAALLAVTLADLKVAGDLRAGR</sequence>
<name>A0AAU7AXR9_9ACTN</name>
<accession>A0AAU7AXR9</accession>
<dbReference type="EMBL" id="CP114014">
    <property type="protein sequence ID" value="XAY06534.1"/>
    <property type="molecule type" value="Genomic_DNA"/>
</dbReference>
<dbReference type="AlphaFoldDB" id="A0AAU7AXR9"/>